<protein>
    <submittedName>
        <fullName evidence="1">Uncharacterized protein</fullName>
    </submittedName>
</protein>
<accession>A0ABS3CJE7</accession>
<proteinExistence type="predicted"/>
<dbReference type="EMBL" id="JAFKCU010000004">
    <property type="protein sequence ID" value="MBN7817213.1"/>
    <property type="molecule type" value="Genomic_DNA"/>
</dbReference>
<evidence type="ECO:0000313" key="2">
    <source>
        <dbReference type="Proteomes" id="UP000664480"/>
    </source>
</evidence>
<name>A0ABS3CJE7_9BACT</name>
<gene>
    <name evidence="1" type="ORF">J0A69_17365</name>
</gene>
<organism evidence="1 2">
    <name type="scientific">Algoriphagus pacificus</name>
    <dbReference type="NCBI Taxonomy" id="2811234"/>
    <lineage>
        <taxon>Bacteria</taxon>
        <taxon>Pseudomonadati</taxon>
        <taxon>Bacteroidota</taxon>
        <taxon>Cytophagia</taxon>
        <taxon>Cytophagales</taxon>
        <taxon>Cyclobacteriaceae</taxon>
        <taxon>Algoriphagus</taxon>
    </lineage>
</organism>
<keyword evidence="2" id="KW-1185">Reference proteome</keyword>
<sequence length="166" mass="18885">MIIFVSKKETLDHPHFLKSFKKEGILTIQEGNGKVITLMSPNKWEAKMGNDWIYLLFDTFQIRSICEQFSEVSLDIVEFASKPTIYHSKPNSVIPEGPKTNGSLMFSLLREPNWNKLLFQISQPTLVKLDSTEKAEVKTDLLFPLFSLGTKEMYLGAEGDVKILKG</sequence>
<comment type="caution">
    <text evidence="1">The sequence shown here is derived from an EMBL/GenBank/DDBJ whole genome shotgun (WGS) entry which is preliminary data.</text>
</comment>
<evidence type="ECO:0000313" key="1">
    <source>
        <dbReference type="EMBL" id="MBN7817213.1"/>
    </source>
</evidence>
<dbReference type="Proteomes" id="UP000664480">
    <property type="component" value="Unassembled WGS sequence"/>
</dbReference>
<reference evidence="1 2" key="1">
    <citation type="submission" date="2021-03" db="EMBL/GenBank/DDBJ databases">
        <title>novel species isolated from a fishpond in China.</title>
        <authorList>
            <person name="Lu H."/>
            <person name="Cai Z."/>
        </authorList>
    </citation>
    <scope>NUCLEOTIDE SEQUENCE [LARGE SCALE GENOMIC DNA]</scope>
    <source>
        <strain evidence="1 2">YJ13C</strain>
    </source>
</reference>